<feature type="non-terminal residue" evidence="2">
    <location>
        <position position="1"/>
    </location>
</feature>
<feature type="region of interest" description="Disordered" evidence="1">
    <location>
        <begin position="1"/>
        <end position="32"/>
    </location>
</feature>
<reference evidence="2" key="1">
    <citation type="submission" date="2019-12" db="EMBL/GenBank/DDBJ databases">
        <authorList>
            <person name="Scholes J."/>
        </authorList>
    </citation>
    <scope>NUCLEOTIDE SEQUENCE</scope>
</reference>
<organism evidence="2 3">
    <name type="scientific">Striga hermonthica</name>
    <name type="common">Purple witchweed</name>
    <name type="synonym">Buchnera hermonthica</name>
    <dbReference type="NCBI Taxonomy" id="68872"/>
    <lineage>
        <taxon>Eukaryota</taxon>
        <taxon>Viridiplantae</taxon>
        <taxon>Streptophyta</taxon>
        <taxon>Embryophyta</taxon>
        <taxon>Tracheophyta</taxon>
        <taxon>Spermatophyta</taxon>
        <taxon>Magnoliopsida</taxon>
        <taxon>eudicotyledons</taxon>
        <taxon>Gunneridae</taxon>
        <taxon>Pentapetalae</taxon>
        <taxon>asterids</taxon>
        <taxon>lamiids</taxon>
        <taxon>Lamiales</taxon>
        <taxon>Orobanchaceae</taxon>
        <taxon>Buchnereae</taxon>
        <taxon>Striga</taxon>
    </lineage>
</organism>
<feature type="non-terminal residue" evidence="2">
    <location>
        <position position="84"/>
    </location>
</feature>
<sequence length="84" mass="9925">SKRERNFFDDNNQNPQPRREAQQGSPVEWGPVSEALCTARVRPDSARAPHNELPNNQTHNVVYKEIFNNINFFRDEHFMMNNVR</sequence>
<name>A0A9N7N6J0_STRHE</name>
<accession>A0A9N7N6J0</accession>
<evidence type="ECO:0000313" key="2">
    <source>
        <dbReference type="EMBL" id="CAA0823140.1"/>
    </source>
</evidence>
<protein>
    <submittedName>
        <fullName evidence="2">Uncharacterized protein</fullName>
    </submittedName>
</protein>
<dbReference type="Proteomes" id="UP001153555">
    <property type="component" value="Unassembled WGS sequence"/>
</dbReference>
<proteinExistence type="predicted"/>
<dbReference type="EMBL" id="CACSLK010024540">
    <property type="protein sequence ID" value="CAA0823140.1"/>
    <property type="molecule type" value="Genomic_DNA"/>
</dbReference>
<dbReference type="AlphaFoldDB" id="A0A9N7N6J0"/>
<evidence type="ECO:0000313" key="3">
    <source>
        <dbReference type="Proteomes" id="UP001153555"/>
    </source>
</evidence>
<keyword evidence="3" id="KW-1185">Reference proteome</keyword>
<gene>
    <name evidence="2" type="ORF">SHERM_20309</name>
</gene>
<evidence type="ECO:0000256" key="1">
    <source>
        <dbReference type="SAM" id="MobiDB-lite"/>
    </source>
</evidence>
<comment type="caution">
    <text evidence="2">The sequence shown here is derived from an EMBL/GenBank/DDBJ whole genome shotgun (WGS) entry which is preliminary data.</text>
</comment>